<dbReference type="EMBL" id="HF936538">
    <property type="protein sequence ID" value="CCX34443.1"/>
    <property type="molecule type" value="Genomic_DNA"/>
</dbReference>
<accession>U4LXI0</accession>
<gene>
    <name evidence="1" type="ORF">PCON_03707</name>
</gene>
<name>U4LXI0_PYROM</name>
<keyword evidence="2" id="KW-1185">Reference proteome</keyword>
<sequence>MEIASPASMTLLQTSASPMNITSPSTIVYHFCGRGKR</sequence>
<organism evidence="1 2">
    <name type="scientific">Pyronema omphalodes (strain CBS 100304)</name>
    <name type="common">Pyronema confluens</name>
    <dbReference type="NCBI Taxonomy" id="1076935"/>
    <lineage>
        <taxon>Eukaryota</taxon>
        <taxon>Fungi</taxon>
        <taxon>Dikarya</taxon>
        <taxon>Ascomycota</taxon>
        <taxon>Pezizomycotina</taxon>
        <taxon>Pezizomycetes</taxon>
        <taxon>Pezizales</taxon>
        <taxon>Pyronemataceae</taxon>
        <taxon>Pyronema</taxon>
    </lineage>
</organism>
<dbReference type="AlphaFoldDB" id="U4LXI0"/>
<dbReference type="Proteomes" id="UP000018144">
    <property type="component" value="Unassembled WGS sequence"/>
</dbReference>
<protein>
    <submittedName>
        <fullName evidence="1">Uncharacterized protein</fullName>
    </submittedName>
</protein>
<reference evidence="1 2" key="1">
    <citation type="journal article" date="2013" name="PLoS Genet.">
        <title>The genome and development-dependent transcriptomes of Pyronema confluens: a window into fungal evolution.</title>
        <authorList>
            <person name="Traeger S."/>
            <person name="Altegoer F."/>
            <person name="Freitag M."/>
            <person name="Gabaldon T."/>
            <person name="Kempken F."/>
            <person name="Kumar A."/>
            <person name="Marcet-Houben M."/>
            <person name="Poggeler S."/>
            <person name="Stajich J.E."/>
            <person name="Nowrousian M."/>
        </authorList>
    </citation>
    <scope>NUCLEOTIDE SEQUENCE [LARGE SCALE GENOMIC DNA]</scope>
    <source>
        <strain evidence="2">CBS 100304</strain>
        <tissue evidence="1">Vegetative mycelium</tissue>
    </source>
</reference>
<proteinExistence type="predicted"/>
<evidence type="ECO:0000313" key="2">
    <source>
        <dbReference type="Proteomes" id="UP000018144"/>
    </source>
</evidence>
<evidence type="ECO:0000313" key="1">
    <source>
        <dbReference type="EMBL" id="CCX34443.1"/>
    </source>
</evidence>